<evidence type="ECO:0000256" key="1">
    <source>
        <dbReference type="ARBA" id="ARBA00000553"/>
    </source>
</evidence>
<proteinExistence type="inferred from homology"/>
<evidence type="ECO:0000256" key="5">
    <source>
        <dbReference type="ARBA" id="ARBA00022723"/>
    </source>
</evidence>
<dbReference type="CDD" id="cd16833">
    <property type="entry name" value="YfiH"/>
    <property type="match status" value="1"/>
</dbReference>
<evidence type="ECO:0000256" key="11">
    <source>
        <dbReference type="ARBA" id="ARBA00049893"/>
    </source>
</evidence>
<dbReference type="AlphaFoldDB" id="A0A511YVK4"/>
<sequence>MTDAVGPDPVVAGLAVVDLGPGVRAAFSGPGNLSRTVGDQDGVLARRQALAAWAGAPVAYAWQVHGRRVHVVTGPAQVPDDGPVAQADALVAIGGRVALAVLVADCVPVLLADGTAGVVGVAHAGRAGVAADVVGATIAAMTAVGADPARLRAVVGPAVCGRCYEVPAALRDEVAQVVPVAASTTTWGTPALDLPAAVASQLARAGVQTVHRVQACTLEDARWFSHRGTGTDATRTPGRFAGVVRALAG</sequence>
<dbReference type="Gene3D" id="3.60.140.10">
    <property type="entry name" value="CNF1/YfiH-like putative cysteine hydrolases"/>
    <property type="match status" value="1"/>
</dbReference>
<keyword evidence="7" id="KW-0862">Zinc</keyword>
<keyword evidence="6" id="KW-0378">Hydrolase</keyword>
<name>A0A511YVK4_9CELL</name>
<comment type="function">
    <text evidence="2">Purine nucleoside enzyme that catalyzes the phosphorolysis of adenosine and inosine nucleosides, yielding D-ribose 1-phosphate and the respective free bases, adenine and hypoxanthine. Also catalyzes the phosphorolysis of S-methyl-5'-thioadenosine into adenine and S-methyl-5-thio-alpha-D-ribose 1-phosphate. Also has adenosine deaminase activity.</text>
</comment>
<evidence type="ECO:0000256" key="4">
    <source>
        <dbReference type="ARBA" id="ARBA00022679"/>
    </source>
</evidence>
<evidence type="ECO:0000256" key="10">
    <source>
        <dbReference type="ARBA" id="ARBA00048968"/>
    </source>
</evidence>
<keyword evidence="8" id="KW-0186">Copper</keyword>
<accession>A0A511YVK4</accession>
<dbReference type="PANTHER" id="PTHR30616">
    <property type="entry name" value="UNCHARACTERIZED PROTEIN YFIH"/>
    <property type="match status" value="1"/>
</dbReference>
<keyword evidence="13" id="KW-1185">Reference proteome</keyword>
<dbReference type="RefSeq" id="WP_146819148.1">
    <property type="nucleotide sequence ID" value="NZ_BJYK01000001.1"/>
</dbReference>
<comment type="catalytic activity">
    <reaction evidence="10">
        <text>adenosine + phosphate = alpha-D-ribose 1-phosphate + adenine</text>
        <dbReference type="Rhea" id="RHEA:27642"/>
        <dbReference type="ChEBI" id="CHEBI:16335"/>
        <dbReference type="ChEBI" id="CHEBI:16708"/>
        <dbReference type="ChEBI" id="CHEBI:43474"/>
        <dbReference type="ChEBI" id="CHEBI:57720"/>
        <dbReference type="EC" id="2.4.2.1"/>
    </reaction>
    <physiologicalReaction direction="left-to-right" evidence="10">
        <dbReference type="Rhea" id="RHEA:27643"/>
    </physiologicalReaction>
</comment>
<dbReference type="InterPro" id="IPR003730">
    <property type="entry name" value="Cu_polyphenol_OxRdtase"/>
</dbReference>
<evidence type="ECO:0000256" key="7">
    <source>
        <dbReference type="ARBA" id="ARBA00022833"/>
    </source>
</evidence>
<dbReference type="GO" id="GO:0016787">
    <property type="term" value="F:hydrolase activity"/>
    <property type="evidence" value="ECO:0007669"/>
    <property type="project" value="UniProtKB-KW"/>
</dbReference>
<keyword evidence="5" id="KW-0479">Metal-binding</keyword>
<dbReference type="Pfam" id="PF02578">
    <property type="entry name" value="Cu-oxidase_4"/>
    <property type="match status" value="1"/>
</dbReference>
<comment type="caution">
    <text evidence="12">The sequence shown here is derived from an EMBL/GenBank/DDBJ whole genome shotgun (WGS) entry which is preliminary data.</text>
</comment>
<evidence type="ECO:0000313" key="12">
    <source>
        <dbReference type="EMBL" id="GEN79232.1"/>
    </source>
</evidence>
<dbReference type="InterPro" id="IPR011324">
    <property type="entry name" value="Cytotoxic_necrot_fac-like_cat"/>
</dbReference>
<evidence type="ECO:0000256" key="3">
    <source>
        <dbReference type="ARBA" id="ARBA00007353"/>
    </source>
</evidence>
<dbReference type="EMBL" id="BJYK01000001">
    <property type="protein sequence ID" value="GEN79232.1"/>
    <property type="molecule type" value="Genomic_DNA"/>
</dbReference>
<comment type="catalytic activity">
    <reaction evidence="9">
        <text>adenosine + H2O + H(+) = inosine + NH4(+)</text>
        <dbReference type="Rhea" id="RHEA:24408"/>
        <dbReference type="ChEBI" id="CHEBI:15377"/>
        <dbReference type="ChEBI" id="CHEBI:15378"/>
        <dbReference type="ChEBI" id="CHEBI:16335"/>
        <dbReference type="ChEBI" id="CHEBI:17596"/>
        <dbReference type="ChEBI" id="CHEBI:28938"/>
        <dbReference type="EC" id="3.5.4.4"/>
    </reaction>
    <physiologicalReaction direction="left-to-right" evidence="9">
        <dbReference type="Rhea" id="RHEA:24409"/>
    </physiologicalReaction>
</comment>
<keyword evidence="4" id="KW-0808">Transferase</keyword>
<comment type="catalytic activity">
    <reaction evidence="11">
        <text>S-methyl-5'-thioadenosine + phosphate = 5-(methylsulfanyl)-alpha-D-ribose 1-phosphate + adenine</text>
        <dbReference type="Rhea" id="RHEA:11852"/>
        <dbReference type="ChEBI" id="CHEBI:16708"/>
        <dbReference type="ChEBI" id="CHEBI:17509"/>
        <dbReference type="ChEBI" id="CHEBI:43474"/>
        <dbReference type="ChEBI" id="CHEBI:58533"/>
        <dbReference type="EC" id="2.4.2.28"/>
    </reaction>
    <physiologicalReaction direction="left-to-right" evidence="11">
        <dbReference type="Rhea" id="RHEA:11853"/>
    </physiologicalReaction>
</comment>
<evidence type="ECO:0000256" key="8">
    <source>
        <dbReference type="ARBA" id="ARBA00023008"/>
    </source>
</evidence>
<dbReference type="InterPro" id="IPR038371">
    <property type="entry name" value="Cu_polyphenol_OxRdtase_sf"/>
</dbReference>
<dbReference type="GO" id="GO:0005507">
    <property type="term" value="F:copper ion binding"/>
    <property type="evidence" value="ECO:0007669"/>
    <property type="project" value="TreeGrafter"/>
</dbReference>
<evidence type="ECO:0000256" key="9">
    <source>
        <dbReference type="ARBA" id="ARBA00047989"/>
    </source>
</evidence>
<evidence type="ECO:0000256" key="6">
    <source>
        <dbReference type="ARBA" id="ARBA00022801"/>
    </source>
</evidence>
<comment type="catalytic activity">
    <reaction evidence="1">
        <text>inosine + phosphate = alpha-D-ribose 1-phosphate + hypoxanthine</text>
        <dbReference type="Rhea" id="RHEA:27646"/>
        <dbReference type="ChEBI" id="CHEBI:17368"/>
        <dbReference type="ChEBI" id="CHEBI:17596"/>
        <dbReference type="ChEBI" id="CHEBI:43474"/>
        <dbReference type="ChEBI" id="CHEBI:57720"/>
        <dbReference type="EC" id="2.4.2.1"/>
    </reaction>
    <physiologicalReaction direction="left-to-right" evidence="1">
        <dbReference type="Rhea" id="RHEA:27647"/>
    </physiologicalReaction>
</comment>
<protein>
    <submittedName>
        <fullName evidence="12">Laccase domain protein</fullName>
    </submittedName>
</protein>
<dbReference type="OrthoDB" id="4279at2"/>
<dbReference type="GO" id="GO:0017061">
    <property type="term" value="F:S-methyl-5-thioadenosine phosphorylase activity"/>
    <property type="evidence" value="ECO:0007669"/>
    <property type="project" value="UniProtKB-EC"/>
</dbReference>
<comment type="similarity">
    <text evidence="3">Belongs to the purine nucleoside phosphorylase YfiH/LACC1 family.</text>
</comment>
<reference evidence="12 13" key="1">
    <citation type="submission" date="2019-07" db="EMBL/GenBank/DDBJ databases">
        <title>Whole genome shotgun sequence of Actinotalea fermentans NBRC 105374.</title>
        <authorList>
            <person name="Hosoyama A."/>
            <person name="Uohara A."/>
            <person name="Ohji S."/>
            <person name="Ichikawa N."/>
        </authorList>
    </citation>
    <scope>NUCLEOTIDE SEQUENCE [LARGE SCALE GENOMIC DNA]</scope>
    <source>
        <strain evidence="12 13">NBRC 105374</strain>
    </source>
</reference>
<dbReference type="PANTHER" id="PTHR30616:SF2">
    <property type="entry name" value="PURINE NUCLEOSIDE PHOSPHORYLASE LACC1"/>
    <property type="match status" value="1"/>
</dbReference>
<dbReference type="SUPFAM" id="SSF64438">
    <property type="entry name" value="CNF1/YfiH-like putative cysteine hydrolases"/>
    <property type="match status" value="1"/>
</dbReference>
<dbReference type="Proteomes" id="UP000321484">
    <property type="component" value="Unassembled WGS sequence"/>
</dbReference>
<organism evidence="12 13">
    <name type="scientific">Actinotalea fermentans</name>
    <dbReference type="NCBI Taxonomy" id="43671"/>
    <lineage>
        <taxon>Bacteria</taxon>
        <taxon>Bacillati</taxon>
        <taxon>Actinomycetota</taxon>
        <taxon>Actinomycetes</taxon>
        <taxon>Micrococcales</taxon>
        <taxon>Cellulomonadaceae</taxon>
        <taxon>Actinotalea</taxon>
    </lineage>
</organism>
<gene>
    <name evidence="12" type="ORF">AFE02nite_09660</name>
</gene>
<evidence type="ECO:0000256" key="2">
    <source>
        <dbReference type="ARBA" id="ARBA00003215"/>
    </source>
</evidence>
<evidence type="ECO:0000313" key="13">
    <source>
        <dbReference type="Proteomes" id="UP000321484"/>
    </source>
</evidence>